<evidence type="ECO:0000259" key="2">
    <source>
        <dbReference type="Pfam" id="PF02230"/>
    </source>
</evidence>
<dbReference type="GO" id="GO:0052689">
    <property type="term" value="F:carboxylic ester hydrolase activity"/>
    <property type="evidence" value="ECO:0007669"/>
    <property type="project" value="TreeGrafter"/>
</dbReference>
<gene>
    <name evidence="3" type="ORF">GQ26_0110860</name>
</gene>
<sequence length="335" mass="36659">MSNSVYPPRHVYFPEGDHETTVIFLHDRNSTGPELADYFARSADTSGKSLYNHFPSTRWVFPSARAGHFYWTQADRRQLSQSKKDSITEWFELGSLENVQLESPGQLTTLQESATYILRIIDDEIARIKRVGGSSQKIFLAGIGQGAALGLVVLLCTHHELGGFVGMDGWMPFAETLSNLLEQNQIDEAGGFIKLRFIGVAQQAYIQQQKQQQAWAAYNASAAHLSPPSAQPANQPTETEVVASKVVVPAHVKTMGIILGHSQGSSQLGKPELGARAVSVLKQIGFSRISWKPELEHLDEGGEASGHDSTAVFPFGNPGQVEQIVRFFKDLGLAG</sequence>
<proteinExistence type="inferred from homology"/>
<dbReference type="InterPro" id="IPR050565">
    <property type="entry name" value="LYPA1-2/EST-like"/>
</dbReference>
<comment type="similarity">
    <text evidence="1">Belongs to the AB hydrolase superfamily. AB hydrolase 2 family.</text>
</comment>
<dbReference type="Pfam" id="PF02230">
    <property type="entry name" value="Abhydrolase_2"/>
    <property type="match status" value="1"/>
</dbReference>
<reference key="1">
    <citation type="journal article" date="2014" name="PLoS Genet.">
        <title>Signature Gene Expression Reveals Novel Clues to the Molecular Mechanisms of Dimorphic Transition in Penicillium marneffei.</title>
        <authorList>
            <person name="Yang E."/>
            <person name="Wang G."/>
            <person name="Cai J."/>
            <person name="Woo P.C."/>
            <person name="Lau S.K."/>
            <person name="Yuen K.-Y."/>
            <person name="Chow W.-N."/>
            <person name="Lin X."/>
        </authorList>
    </citation>
    <scope>NUCLEOTIDE SEQUENCE [LARGE SCALE GENOMIC DNA]</scope>
    <source>
        <strain>PM1</strain>
    </source>
</reference>
<protein>
    <submittedName>
        <fullName evidence="3">Acyl-protein thioesterase 1</fullName>
    </submittedName>
</protein>
<dbReference type="PANTHER" id="PTHR10655">
    <property type="entry name" value="LYSOPHOSPHOLIPASE-RELATED"/>
    <property type="match status" value="1"/>
</dbReference>
<reference evidence="3" key="2">
    <citation type="journal article" date="2014" name="PLoS Genet.">
        <title>Signature gene expression reveals novel clues to the molecular mechanisms of dimorphic transition in Penicillium marneffei.</title>
        <authorList>
            <person name="Yang E."/>
            <person name="Wang G."/>
            <person name="Cai J."/>
            <person name="Woo P.C."/>
            <person name="Lau S.K."/>
            <person name="Yuen K.-Y."/>
            <person name="Chow W.-N."/>
            <person name="Lin X."/>
        </authorList>
    </citation>
    <scope>NUCLEOTIDE SEQUENCE</scope>
    <source>
        <strain evidence="3">PM1</strain>
    </source>
</reference>
<name>A0A093V817_TALMA</name>
<dbReference type="InterPro" id="IPR003140">
    <property type="entry name" value="PLipase/COase/thioEstase"/>
</dbReference>
<accession>A0A093V817</accession>
<dbReference type="eggNOG" id="KOG2112">
    <property type="taxonomic scope" value="Eukaryota"/>
</dbReference>
<comment type="caution">
    <text evidence="3">The sequence shown here is derived from an EMBL/GenBank/DDBJ whole genome shotgun (WGS) entry which is preliminary data.</text>
</comment>
<dbReference type="AlphaFoldDB" id="A0A093V817"/>
<dbReference type="EMBL" id="JPOX01000011">
    <property type="protein sequence ID" value="KFX48692.1"/>
    <property type="molecule type" value="Genomic_DNA"/>
</dbReference>
<dbReference type="GO" id="GO:0005737">
    <property type="term" value="C:cytoplasm"/>
    <property type="evidence" value="ECO:0007669"/>
    <property type="project" value="TreeGrafter"/>
</dbReference>
<dbReference type="HOGENOM" id="CLU_049413_2_2_1"/>
<dbReference type="Gene3D" id="3.40.50.1820">
    <property type="entry name" value="alpha/beta hydrolase"/>
    <property type="match status" value="1"/>
</dbReference>
<dbReference type="InterPro" id="IPR029058">
    <property type="entry name" value="AB_hydrolase_fold"/>
</dbReference>
<feature type="domain" description="Phospholipase/carboxylesterase/thioesterase" evidence="2">
    <location>
        <begin position="11"/>
        <end position="179"/>
    </location>
</feature>
<organism evidence="3">
    <name type="scientific">Talaromyces marneffei PM1</name>
    <dbReference type="NCBI Taxonomy" id="1077442"/>
    <lineage>
        <taxon>Eukaryota</taxon>
        <taxon>Fungi</taxon>
        <taxon>Dikarya</taxon>
        <taxon>Ascomycota</taxon>
        <taxon>Pezizomycotina</taxon>
        <taxon>Eurotiomycetes</taxon>
        <taxon>Eurotiomycetidae</taxon>
        <taxon>Eurotiales</taxon>
        <taxon>Trichocomaceae</taxon>
        <taxon>Talaromyces</taxon>
        <taxon>Talaromyces sect. Talaromyces</taxon>
    </lineage>
</organism>
<evidence type="ECO:0000256" key="1">
    <source>
        <dbReference type="ARBA" id="ARBA00006499"/>
    </source>
</evidence>
<dbReference type="GO" id="GO:0008474">
    <property type="term" value="F:palmitoyl-(protein) hydrolase activity"/>
    <property type="evidence" value="ECO:0007669"/>
    <property type="project" value="TreeGrafter"/>
</dbReference>
<evidence type="ECO:0000313" key="3">
    <source>
        <dbReference type="EMBL" id="KFX48692.1"/>
    </source>
</evidence>
<dbReference type="PANTHER" id="PTHR10655:SF63">
    <property type="entry name" value="PHOSPHOLIPASE_CARBOXYLESTERASE_THIOESTERASE DOMAIN-CONTAINING PROTEIN"/>
    <property type="match status" value="1"/>
</dbReference>
<dbReference type="SUPFAM" id="SSF53474">
    <property type="entry name" value="alpha/beta-Hydrolases"/>
    <property type="match status" value="1"/>
</dbReference>